<protein>
    <recommendedName>
        <fullName evidence="5">Cell wall protein</fullName>
    </recommendedName>
</protein>
<gene>
    <name evidence="3" type="ORF">HIM_09426</name>
</gene>
<feature type="signal peptide" evidence="2">
    <location>
        <begin position="1"/>
        <end position="17"/>
    </location>
</feature>
<reference evidence="3 4" key="1">
    <citation type="journal article" date="2014" name="Genome Biol. Evol.">
        <title>Comparative genomics and transcriptomics analyses reveal divergent lifestyle features of nematode endoparasitic fungus Hirsutella minnesotensis.</title>
        <authorList>
            <person name="Lai Y."/>
            <person name="Liu K."/>
            <person name="Zhang X."/>
            <person name="Zhang X."/>
            <person name="Li K."/>
            <person name="Wang N."/>
            <person name="Shu C."/>
            <person name="Wu Y."/>
            <person name="Wang C."/>
            <person name="Bushley K.E."/>
            <person name="Xiang M."/>
            <person name="Liu X."/>
        </authorList>
    </citation>
    <scope>NUCLEOTIDE SEQUENCE [LARGE SCALE GENOMIC DNA]</scope>
    <source>
        <strain evidence="3 4">3608</strain>
    </source>
</reference>
<keyword evidence="4" id="KW-1185">Reference proteome</keyword>
<evidence type="ECO:0000256" key="1">
    <source>
        <dbReference type="SAM" id="MobiDB-lite"/>
    </source>
</evidence>
<dbReference type="EMBL" id="KQ030585">
    <property type="protein sequence ID" value="KJZ71171.1"/>
    <property type="molecule type" value="Genomic_DNA"/>
</dbReference>
<keyword evidence="2" id="KW-0732">Signal</keyword>
<evidence type="ECO:0008006" key="5">
    <source>
        <dbReference type="Google" id="ProtNLM"/>
    </source>
</evidence>
<feature type="compositionally biased region" description="Low complexity" evidence="1">
    <location>
        <begin position="116"/>
        <end position="137"/>
    </location>
</feature>
<evidence type="ECO:0000256" key="2">
    <source>
        <dbReference type="SAM" id="SignalP"/>
    </source>
</evidence>
<evidence type="ECO:0000313" key="3">
    <source>
        <dbReference type="EMBL" id="KJZ71171.1"/>
    </source>
</evidence>
<feature type="region of interest" description="Disordered" evidence="1">
    <location>
        <begin position="105"/>
        <end position="144"/>
    </location>
</feature>
<name>A0A0F7ZGM9_9HYPO</name>
<evidence type="ECO:0000313" key="4">
    <source>
        <dbReference type="Proteomes" id="UP000054481"/>
    </source>
</evidence>
<feature type="region of interest" description="Disordered" evidence="1">
    <location>
        <begin position="158"/>
        <end position="202"/>
    </location>
</feature>
<organism evidence="3 4">
    <name type="scientific">Hirsutella minnesotensis 3608</name>
    <dbReference type="NCBI Taxonomy" id="1043627"/>
    <lineage>
        <taxon>Eukaryota</taxon>
        <taxon>Fungi</taxon>
        <taxon>Dikarya</taxon>
        <taxon>Ascomycota</taxon>
        <taxon>Pezizomycotina</taxon>
        <taxon>Sordariomycetes</taxon>
        <taxon>Hypocreomycetidae</taxon>
        <taxon>Hypocreales</taxon>
        <taxon>Ophiocordycipitaceae</taxon>
        <taxon>Hirsutella</taxon>
    </lineage>
</organism>
<dbReference type="Proteomes" id="UP000054481">
    <property type="component" value="Unassembled WGS sequence"/>
</dbReference>
<feature type="chain" id="PRO_5002525731" description="Cell wall protein" evidence="2">
    <location>
        <begin position="18"/>
        <end position="266"/>
    </location>
</feature>
<sequence length="266" mass="27529">MKASMTIVSFLLAFAAATPTQRPNLVDRPVLESNRETWDKLQGVTTNAIKTMQGALDEVNTRLMNRDAANIDDMVMPALRKIAAASDQLVSKDIRAFYNDVKTGGNGAPAPPAPAPGQSKAAATDAGAKGKPAGGAKLPPCNGKSAFDIPGETCEAEPAAKDKAELPPCNGKSAFDIPGETCQDAPTPAPAPAPAGQAAGGARKDINFSVDIKQNRKALLDIKNIIEGDGGKVGSCDRSGFPTCSARNVSNAAMEKLKTVAGFKLK</sequence>
<dbReference type="AlphaFoldDB" id="A0A0F7ZGM9"/>
<accession>A0A0F7ZGM9</accession>
<proteinExistence type="predicted"/>